<gene>
    <name evidence="10" type="primary">TcGr12</name>
    <name evidence="10" type="ORF">TcasGA2_TC030113</name>
</gene>
<dbReference type="Pfam" id="PF06151">
    <property type="entry name" value="Trehalose_recp"/>
    <property type="match status" value="1"/>
</dbReference>
<comment type="subcellular location">
    <subcellularLocation>
        <location evidence="1">Cell membrane</location>
        <topology evidence="1">Multi-pass membrane protein</topology>
    </subcellularLocation>
</comment>
<evidence type="ECO:0000313" key="10">
    <source>
        <dbReference type="EMBL" id="EFA04718.1"/>
    </source>
</evidence>
<dbReference type="GO" id="GO:0050916">
    <property type="term" value="P:sensory perception of sweet taste"/>
    <property type="evidence" value="ECO:0007669"/>
    <property type="project" value="UniProtKB-ARBA"/>
</dbReference>
<dbReference type="GO" id="GO:0007165">
    <property type="term" value="P:signal transduction"/>
    <property type="evidence" value="ECO:0007669"/>
    <property type="project" value="UniProtKB-KW"/>
</dbReference>
<dbReference type="PhylomeDB" id="D6WNG0"/>
<evidence type="ECO:0000313" key="11">
    <source>
        <dbReference type="Proteomes" id="UP000007266"/>
    </source>
</evidence>
<reference evidence="10 11" key="1">
    <citation type="journal article" date="2008" name="Nature">
        <title>The genome of the model beetle and pest Tribolium castaneum.</title>
        <authorList>
            <consortium name="Tribolium Genome Sequencing Consortium"/>
            <person name="Richards S."/>
            <person name="Gibbs R.A."/>
            <person name="Weinstock G.M."/>
            <person name="Brown S.J."/>
            <person name="Denell R."/>
            <person name="Beeman R.W."/>
            <person name="Gibbs R."/>
            <person name="Beeman R.W."/>
            <person name="Brown S.J."/>
            <person name="Bucher G."/>
            <person name="Friedrich M."/>
            <person name="Grimmelikhuijzen C.J."/>
            <person name="Klingler M."/>
            <person name="Lorenzen M."/>
            <person name="Richards S."/>
            <person name="Roth S."/>
            <person name="Schroder R."/>
            <person name="Tautz D."/>
            <person name="Zdobnov E.M."/>
            <person name="Muzny D."/>
            <person name="Gibbs R.A."/>
            <person name="Weinstock G.M."/>
            <person name="Attaway T."/>
            <person name="Bell S."/>
            <person name="Buhay C.J."/>
            <person name="Chandrabose M.N."/>
            <person name="Chavez D."/>
            <person name="Clerk-Blankenburg K.P."/>
            <person name="Cree A."/>
            <person name="Dao M."/>
            <person name="Davis C."/>
            <person name="Chacko J."/>
            <person name="Dinh H."/>
            <person name="Dugan-Rocha S."/>
            <person name="Fowler G."/>
            <person name="Garner T.T."/>
            <person name="Garnes J."/>
            <person name="Gnirke A."/>
            <person name="Hawes A."/>
            <person name="Hernandez J."/>
            <person name="Hines S."/>
            <person name="Holder M."/>
            <person name="Hume J."/>
            <person name="Jhangiani S.N."/>
            <person name="Joshi V."/>
            <person name="Khan Z.M."/>
            <person name="Jackson L."/>
            <person name="Kovar C."/>
            <person name="Kowis A."/>
            <person name="Lee S."/>
            <person name="Lewis L.R."/>
            <person name="Margolis J."/>
            <person name="Morgan M."/>
            <person name="Nazareth L.V."/>
            <person name="Nguyen N."/>
            <person name="Okwuonu G."/>
            <person name="Parker D."/>
            <person name="Richards S."/>
            <person name="Ruiz S.J."/>
            <person name="Santibanez J."/>
            <person name="Savard J."/>
            <person name="Scherer S.E."/>
            <person name="Schneider B."/>
            <person name="Sodergren E."/>
            <person name="Tautz D."/>
            <person name="Vattahil S."/>
            <person name="Villasana D."/>
            <person name="White C.S."/>
            <person name="Wright R."/>
            <person name="Park Y."/>
            <person name="Beeman R.W."/>
            <person name="Lord J."/>
            <person name="Oppert B."/>
            <person name="Lorenzen M."/>
            <person name="Brown S."/>
            <person name="Wang L."/>
            <person name="Savard J."/>
            <person name="Tautz D."/>
            <person name="Richards S."/>
            <person name="Weinstock G."/>
            <person name="Gibbs R.A."/>
            <person name="Liu Y."/>
            <person name="Worley K."/>
            <person name="Weinstock G."/>
            <person name="Elsik C.G."/>
            <person name="Reese J.T."/>
            <person name="Elhaik E."/>
            <person name="Landan G."/>
            <person name="Graur D."/>
            <person name="Arensburger P."/>
            <person name="Atkinson P."/>
            <person name="Beeman R.W."/>
            <person name="Beidler J."/>
            <person name="Brown S.J."/>
            <person name="Demuth J.P."/>
            <person name="Drury D.W."/>
            <person name="Du Y.Z."/>
            <person name="Fujiwara H."/>
            <person name="Lorenzen M."/>
            <person name="Maselli V."/>
            <person name="Osanai M."/>
            <person name="Park Y."/>
            <person name="Robertson H.M."/>
            <person name="Tu Z."/>
            <person name="Wang J.J."/>
            <person name="Wang S."/>
            <person name="Richards S."/>
            <person name="Song H."/>
            <person name="Zhang L."/>
            <person name="Sodergren E."/>
            <person name="Werner D."/>
            <person name="Stanke M."/>
            <person name="Morgenstern B."/>
            <person name="Solovyev V."/>
            <person name="Kosarev P."/>
            <person name="Brown G."/>
            <person name="Chen H.C."/>
            <person name="Ermolaeva O."/>
            <person name="Hlavina W."/>
            <person name="Kapustin Y."/>
            <person name="Kiryutin B."/>
            <person name="Kitts P."/>
            <person name="Maglott D."/>
            <person name="Pruitt K."/>
            <person name="Sapojnikov V."/>
            <person name="Souvorov A."/>
            <person name="Mackey A.J."/>
            <person name="Waterhouse R.M."/>
            <person name="Wyder S."/>
            <person name="Zdobnov E.M."/>
            <person name="Zdobnov E.M."/>
            <person name="Wyder S."/>
            <person name="Kriventseva E.V."/>
            <person name="Kadowaki T."/>
            <person name="Bork P."/>
            <person name="Aranda M."/>
            <person name="Bao R."/>
            <person name="Beermann A."/>
            <person name="Berns N."/>
            <person name="Bolognesi R."/>
            <person name="Bonneton F."/>
            <person name="Bopp D."/>
            <person name="Brown S.J."/>
            <person name="Bucher G."/>
            <person name="Butts T."/>
            <person name="Chaumot A."/>
            <person name="Denell R.E."/>
            <person name="Ferrier D.E."/>
            <person name="Friedrich M."/>
            <person name="Gordon C.M."/>
            <person name="Jindra M."/>
            <person name="Klingler M."/>
            <person name="Lan Q."/>
            <person name="Lattorff H.M."/>
            <person name="Laudet V."/>
            <person name="von Levetsow C."/>
            <person name="Liu Z."/>
            <person name="Lutz R."/>
            <person name="Lynch J.A."/>
            <person name="da Fonseca R.N."/>
            <person name="Posnien N."/>
            <person name="Reuter R."/>
            <person name="Roth S."/>
            <person name="Savard J."/>
            <person name="Schinko J.B."/>
            <person name="Schmitt C."/>
            <person name="Schoppmeier M."/>
            <person name="Schroder R."/>
            <person name="Shippy T.D."/>
            <person name="Simonnet F."/>
            <person name="Marques-Souza H."/>
            <person name="Tautz D."/>
            <person name="Tomoyasu Y."/>
            <person name="Trauner J."/>
            <person name="Van der Zee M."/>
            <person name="Vervoort M."/>
            <person name="Wittkopp N."/>
            <person name="Wimmer E.A."/>
            <person name="Yang X."/>
            <person name="Jones A.K."/>
            <person name="Sattelle D.B."/>
            <person name="Ebert P.R."/>
            <person name="Nelson D."/>
            <person name="Scott J.G."/>
            <person name="Beeman R.W."/>
            <person name="Muthukrishnan S."/>
            <person name="Kramer K.J."/>
            <person name="Arakane Y."/>
            <person name="Beeman R.W."/>
            <person name="Zhu Q."/>
            <person name="Hogenkamp D."/>
            <person name="Dixit R."/>
            <person name="Oppert B."/>
            <person name="Jiang H."/>
            <person name="Zou Z."/>
            <person name="Marshall J."/>
            <person name="Elpidina E."/>
            <person name="Vinokurov K."/>
            <person name="Oppert C."/>
            <person name="Zou Z."/>
            <person name="Evans J."/>
            <person name="Lu Z."/>
            <person name="Zhao P."/>
            <person name="Sumathipala N."/>
            <person name="Altincicek B."/>
            <person name="Vilcinskas A."/>
            <person name="Williams M."/>
            <person name="Hultmark D."/>
            <person name="Hetru C."/>
            <person name="Jiang H."/>
            <person name="Grimmelikhuijzen C.J."/>
            <person name="Hauser F."/>
            <person name="Cazzamali G."/>
            <person name="Williamson M."/>
            <person name="Park Y."/>
            <person name="Li B."/>
            <person name="Tanaka Y."/>
            <person name="Predel R."/>
            <person name="Neupert S."/>
            <person name="Schachtner J."/>
            <person name="Verleyen P."/>
            <person name="Raible F."/>
            <person name="Bork P."/>
            <person name="Friedrich M."/>
            <person name="Walden K.K."/>
            <person name="Robertson H.M."/>
            <person name="Angeli S."/>
            <person name="Foret S."/>
            <person name="Bucher G."/>
            <person name="Schuetz S."/>
            <person name="Maleszka R."/>
            <person name="Wimmer E.A."/>
            <person name="Beeman R.W."/>
            <person name="Lorenzen M."/>
            <person name="Tomoyasu Y."/>
            <person name="Miller S.C."/>
            <person name="Grossmann D."/>
            <person name="Bucher G."/>
        </authorList>
    </citation>
    <scope>NUCLEOTIDE SEQUENCE [LARGE SCALE GENOMIC DNA]</scope>
    <source>
        <strain evidence="10 11">Georgia GA2</strain>
    </source>
</reference>
<dbReference type="AlphaFoldDB" id="D6WNG0"/>
<evidence type="ECO:0000256" key="7">
    <source>
        <dbReference type="ARBA" id="ARBA00023170"/>
    </source>
</evidence>
<evidence type="ECO:0000256" key="1">
    <source>
        <dbReference type="ARBA" id="ARBA00004651"/>
    </source>
</evidence>
<feature type="transmembrane region" description="Helical" evidence="9">
    <location>
        <begin position="52"/>
        <end position="69"/>
    </location>
</feature>
<dbReference type="GO" id="GO:0008527">
    <property type="term" value="F:taste receptor activity"/>
    <property type="evidence" value="ECO:0007669"/>
    <property type="project" value="InterPro"/>
</dbReference>
<dbReference type="PANTHER" id="PTHR21421:SF29">
    <property type="entry name" value="GUSTATORY RECEPTOR 5A FOR TREHALOSE-RELATED"/>
    <property type="match status" value="1"/>
</dbReference>
<sequence>MKKNSKYVQNCIFYAMKRPLLVAQIFGYFPLYGTNSDPTCLKFKWISFKTTYSVFTLFVTFFIAVCQLHKMIAVEMNILQMNYFVFLLCSILVNIAFIKLATEWPQLMKAWLKIELLVGNLGMRRNFRKKLDFIFTFITLLTIVEHLLMELSRAIDSVACSKTVSDGIRHYYVNVTFPHLFNGLVDYSLWKALIFQISNLQTTFGGTFGDTFIILLSMAFATRMKQSRTKIEALVKSHVKATTPWRKIREEQCSLLYLCTLLEQKISYLVLLSFCSNLYFVLVQLFSALKQMGDTLQKTYFFISFGILIFRIIFVSLSAASINEESRKILILLLSTPSELYSVEVERLTNQINYKAMAISGKNFFIITRGLILKIAGAVVTYELVLIQFNKKLLNEFDETSVQQLEILHNNTYWLC</sequence>
<reference evidence="10 11" key="2">
    <citation type="journal article" date="2010" name="Nucleic Acids Res.">
        <title>BeetleBase in 2010: revisions to provide comprehensive genomic information for Tribolium castaneum.</title>
        <authorList>
            <person name="Kim H.S."/>
            <person name="Murphy T."/>
            <person name="Xia J."/>
            <person name="Caragea D."/>
            <person name="Park Y."/>
            <person name="Beeman R.W."/>
            <person name="Lorenzen M.D."/>
            <person name="Butcher S."/>
            <person name="Manak J.R."/>
            <person name="Brown S.J."/>
        </authorList>
    </citation>
    <scope>GENOME REANNOTATION</scope>
    <source>
        <strain evidence="10 11">Georgia GA2</strain>
    </source>
</reference>
<dbReference type="EMBL" id="KQ971343">
    <property type="protein sequence ID" value="EFA04718.1"/>
    <property type="molecule type" value="Genomic_DNA"/>
</dbReference>
<keyword evidence="11" id="KW-1185">Reference proteome</keyword>
<protein>
    <recommendedName>
        <fullName evidence="8">Gustatory receptor</fullName>
    </recommendedName>
</protein>
<accession>D6WNG0</accession>
<feature type="transmembrane region" description="Helical" evidence="9">
    <location>
        <begin position="202"/>
        <end position="221"/>
    </location>
</feature>
<dbReference type="OMA" id="MPEAYWT"/>
<organism evidence="10 11">
    <name type="scientific">Tribolium castaneum</name>
    <name type="common">Red flour beetle</name>
    <dbReference type="NCBI Taxonomy" id="7070"/>
    <lineage>
        <taxon>Eukaryota</taxon>
        <taxon>Metazoa</taxon>
        <taxon>Ecdysozoa</taxon>
        <taxon>Arthropoda</taxon>
        <taxon>Hexapoda</taxon>
        <taxon>Insecta</taxon>
        <taxon>Pterygota</taxon>
        <taxon>Neoptera</taxon>
        <taxon>Endopterygota</taxon>
        <taxon>Coleoptera</taxon>
        <taxon>Polyphaga</taxon>
        <taxon>Cucujiformia</taxon>
        <taxon>Tenebrionidae</taxon>
        <taxon>Tenebrionidae incertae sedis</taxon>
        <taxon>Tribolium</taxon>
    </lineage>
</organism>
<evidence type="ECO:0000256" key="6">
    <source>
        <dbReference type="ARBA" id="ARBA00023136"/>
    </source>
</evidence>
<dbReference type="HOGENOM" id="CLU_043581_0_0_1"/>
<dbReference type="PIRSF" id="PIRSF038981">
    <property type="entry name" value="GRP"/>
    <property type="match status" value="1"/>
</dbReference>
<proteinExistence type="inferred from homology"/>
<comment type="similarity">
    <text evidence="2">Belongs to the insect chemoreceptor superfamily. Gustatory receptor (GR) family. Gr5a subfamily.</text>
</comment>
<evidence type="ECO:0000256" key="5">
    <source>
        <dbReference type="ARBA" id="ARBA00022989"/>
    </source>
</evidence>
<evidence type="ECO:0000256" key="4">
    <source>
        <dbReference type="ARBA" id="ARBA00022692"/>
    </source>
</evidence>
<feature type="transmembrane region" description="Helical" evidence="9">
    <location>
        <begin position="133"/>
        <end position="151"/>
    </location>
</feature>
<dbReference type="eggNOG" id="ENOG502QTKP">
    <property type="taxonomic scope" value="Eukaryota"/>
</dbReference>
<dbReference type="GO" id="GO:0007606">
    <property type="term" value="P:sensory perception of chemical stimulus"/>
    <property type="evidence" value="ECO:0000318"/>
    <property type="project" value="GO_Central"/>
</dbReference>
<evidence type="ECO:0000256" key="2">
    <source>
        <dbReference type="ARBA" id="ARBA00005327"/>
    </source>
</evidence>
<dbReference type="GO" id="GO:0005886">
    <property type="term" value="C:plasma membrane"/>
    <property type="evidence" value="ECO:0007669"/>
    <property type="project" value="UniProtKB-SubCell"/>
</dbReference>
<feature type="transmembrane region" description="Helical" evidence="9">
    <location>
        <begin position="299"/>
        <end position="320"/>
    </location>
</feature>
<feature type="transmembrane region" description="Helical" evidence="9">
    <location>
        <begin position="266"/>
        <end position="287"/>
    </location>
</feature>
<name>D6WNG0_TRICA</name>
<dbReference type="InParanoid" id="D6WNG0"/>
<feature type="transmembrane region" description="Helical" evidence="9">
    <location>
        <begin position="81"/>
        <end position="102"/>
    </location>
</feature>
<keyword evidence="7 8" id="KW-0675">Receptor</keyword>
<evidence type="ECO:0000256" key="8">
    <source>
        <dbReference type="PIRNR" id="PIRNR038981"/>
    </source>
</evidence>
<dbReference type="PANTHER" id="PTHR21421">
    <property type="entry name" value="GUSTATORY RECEPTOR"/>
    <property type="match status" value="1"/>
</dbReference>
<comment type="function">
    <text evidence="8">Plays a role in the sugar gustatory response.</text>
</comment>
<dbReference type="Proteomes" id="UP000007266">
    <property type="component" value="Linkage group 5"/>
</dbReference>
<keyword evidence="8" id="KW-0807">Transducer</keyword>
<keyword evidence="4 9" id="KW-0812">Transmembrane</keyword>
<keyword evidence="5 9" id="KW-1133">Transmembrane helix</keyword>
<dbReference type="InterPro" id="IPR009318">
    <property type="entry name" value="Gustatory_rcpt"/>
</dbReference>
<evidence type="ECO:0000256" key="3">
    <source>
        <dbReference type="ARBA" id="ARBA00022475"/>
    </source>
</evidence>
<keyword evidence="3" id="KW-1003">Cell membrane</keyword>
<evidence type="ECO:0000256" key="9">
    <source>
        <dbReference type="SAM" id="Phobius"/>
    </source>
</evidence>
<keyword evidence="6 9" id="KW-0472">Membrane</keyword>